<dbReference type="OrthoDB" id="2441667at2759"/>
<organism evidence="1 2">
    <name type="scientific">Rhizophagus clarus</name>
    <dbReference type="NCBI Taxonomy" id="94130"/>
    <lineage>
        <taxon>Eukaryota</taxon>
        <taxon>Fungi</taxon>
        <taxon>Fungi incertae sedis</taxon>
        <taxon>Mucoromycota</taxon>
        <taxon>Glomeromycotina</taxon>
        <taxon>Glomeromycetes</taxon>
        <taxon>Glomerales</taxon>
        <taxon>Glomeraceae</taxon>
        <taxon>Rhizophagus</taxon>
    </lineage>
</organism>
<dbReference type="AlphaFoldDB" id="A0A8H3QIK5"/>
<evidence type="ECO:0000313" key="1">
    <source>
        <dbReference type="EMBL" id="GES80407.1"/>
    </source>
</evidence>
<dbReference type="EMBL" id="BLAL01000049">
    <property type="protein sequence ID" value="GES80407.1"/>
    <property type="molecule type" value="Genomic_DNA"/>
</dbReference>
<sequence length="470" mass="55297">MLRILCDLDFLHPAPSDQTKILWNCIQESLNVNKRGQDEKRHILFIVANQFLYCKIKKNLNIFLSEMINETCKYARLYGPDAERIEKSIFTRTTILHEKLDQVQQFLDDKNNVIISSYKTETKTGLLIKYLKRNQYIYQENLDRLCSICSYYGYKIFAEMKHFIKKNIQNNNLQTLNLVLVYIRKEDSFELNIQAYDYWINDPYQDAWFTISSLYAVIESIKKKSEWVTIISNNGGHYHNADLMMILRHWPNCHHAQIVYSINRHVKLGFDISSEKDTKNAIFEICGMLVSHLKPDRKKESGKERNKLPARDIAKLGTWTSFSLKDLEKLQSKTIEKPNSKLLELFDSDETIDSTCKYRNLDKETKKNHIKKQLEAHDILKDIDTNKSNLIKELKITLAKDILSKIPEDNINKSERHTAESMLIQLKKNAKDRMIEEKEVLKLKIIRNWVSHYASQYCQEAAIVVQAFRT</sequence>
<reference evidence="1" key="1">
    <citation type="submission" date="2019-10" db="EMBL/GenBank/DDBJ databases">
        <title>Conservation and host-specific expression of non-tandemly repeated heterogenous ribosome RNA gene in arbuscular mycorrhizal fungi.</title>
        <authorList>
            <person name="Maeda T."/>
            <person name="Kobayashi Y."/>
            <person name="Nakagawa T."/>
            <person name="Ezawa T."/>
            <person name="Yamaguchi K."/>
            <person name="Bino T."/>
            <person name="Nishimoto Y."/>
            <person name="Shigenobu S."/>
            <person name="Kawaguchi M."/>
        </authorList>
    </citation>
    <scope>NUCLEOTIDE SEQUENCE</scope>
    <source>
        <strain evidence="1">HR1</strain>
    </source>
</reference>
<gene>
    <name evidence="1" type="ORF">RCL2_000769300</name>
</gene>
<protein>
    <submittedName>
        <fullName evidence="1">Uncharacterized protein</fullName>
    </submittedName>
</protein>
<name>A0A8H3QIK5_9GLOM</name>
<comment type="caution">
    <text evidence="1">The sequence shown here is derived from an EMBL/GenBank/DDBJ whole genome shotgun (WGS) entry which is preliminary data.</text>
</comment>
<dbReference type="Proteomes" id="UP000615446">
    <property type="component" value="Unassembled WGS sequence"/>
</dbReference>
<accession>A0A8H3QIK5</accession>
<evidence type="ECO:0000313" key="2">
    <source>
        <dbReference type="Proteomes" id="UP000615446"/>
    </source>
</evidence>
<proteinExistence type="predicted"/>